<dbReference type="RefSeq" id="XP_001225288.1">
    <property type="nucleotide sequence ID" value="XM_001225287.1"/>
</dbReference>
<keyword evidence="2" id="KW-1185">Reference proteome</keyword>
<dbReference type="HOGENOM" id="CLU_054623_1_1_1"/>
<name>Q2GWM2_CHAGB</name>
<reference evidence="2" key="1">
    <citation type="journal article" date="2015" name="Genome Announc.">
        <title>Draft genome sequence of the cellulolytic fungus Chaetomium globosum.</title>
        <authorList>
            <person name="Cuomo C.A."/>
            <person name="Untereiner W.A."/>
            <person name="Ma L.-J."/>
            <person name="Grabherr M."/>
            <person name="Birren B.W."/>
        </authorList>
    </citation>
    <scope>NUCLEOTIDE SEQUENCE [LARGE SCALE GENOMIC DNA]</scope>
    <source>
        <strain evidence="2">ATCC 6205 / CBS 148.51 / DSM 1962 / NBRC 6347 / NRRL 1970</strain>
    </source>
</reference>
<dbReference type="EMBL" id="CH408033">
    <property type="protein sequence ID" value="EAQ86379.1"/>
    <property type="molecule type" value="Genomic_DNA"/>
</dbReference>
<dbReference type="GeneID" id="4393839"/>
<organism evidence="1 2">
    <name type="scientific">Chaetomium globosum (strain ATCC 6205 / CBS 148.51 / DSM 1962 / NBRC 6347 / NRRL 1970)</name>
    <name type="common">Soil fungus</name>
    <dbReference type="NCBI Taxonomy" id="306901"/>
    <lineage>
        <taxon>Eukaryota</taxon>
        <taxon>Fungi</taxon>
        <taxon>Dikarya</taxon>
        <taxon>Ascomycota</taxon>
        <taxon>Pezizomycotina</taxon>
        <taxon>Sordariomycetes</taxon>
        <taxon>Sordariomycetidae</taxon>
        <taxon>Sordariales</taxon>
        <taxon>Chaetomiaceae</taxon>
        <taxon>Chaetomium</taxon>
    </lineage>
</organism>
<dbReference type="OrthoDB" id="5346581at2759"/>
<dbReference type="AlphaFoldDB" id="Q2GWM2"/>
<evidence type="ECO:0000313" key="1">
    <source>
        <dbReference type="EMBL" id="EAQ86379.1"/>
    </source>
</evidence>
<gene>
    <name evidence="1" type="ORF">CHGG_07632</name>
</gene>
<evidence type="ECO:0000313" key="2">
    <source>
        <dbReference type="Proteomes" id="UP000001056"/>
    </source>
</evidence>
<protein>
    <submittedName>
        <fullName evidence="1">Uncharacterized protein</fullName>
    </submittedName>
</protein>
<sequence length="307" mass="35493">MASTSGTSPFPTSLSGVEMLDVQHRDAVTRAVLRLLDTEIARQTYGQIIDGVPLCGVARAFQEATPDSRPFQLRLIELTAVTLHQIAVVLYKRNLRLHDRHITNPRNSVDQLTWWRQVGDDEGDDKFPPVYRPEPWPTLFTHPQYCDYPQYPDGLADNVGYWAEDQIFGGVVLFDRSQPWNTPAADALTSPEPNLYLHPARYGFTRRLWQVKDEEQRALLEFLLSPTPAAASSYQPGANGPLPLLPTSDHRVRIDPHYAMFRHRVYRDIWERPEPTDEDCYFWDRRPRNSTDYPEVEDEFRSWGLEK</sequence>
<dbReference type="Proteomes" id="UP000001056">
    <property type="component" value="Unassembled WGS sequence"/>
</dbReference>
<dbReference type="OMA" id="DYISCEN"/>
<accession>Q2GWM2</accession>
<proteinExistence type="predicted"/>
<dbReference type="VEuPathDB" id="FungiDB:CHGG_07632"/>
<dbReference type="InParanoid" id="Q2GWM2"/>
<dbReference type="eggNOG" id="ENOG502RQG0">
    <property type="taxonomic scope" value="Eukaryota"/>
</dbReference>